<name>A0A183P5S5_9TREM</name>
<evidence type="ECO:0000313" key="2">
    <source>
        <dbReference type="Proteomes" id="UP000269396"/>
    </source>
</evidence>
<keyword evidence="2" id="KW-1185">Reference proteome</keyword>
<evidence type="ECO:0000313" key="1">
    <source>
        <dbReference type="EMBL" id="VDP51177.1"/>
    </source>
</evidence>
<protein>
    <submittedName>
        <fullName evidence="1">Uncharacterized protein</fullName>
    </submittedName>
</protein>
<dbReference type="EMBL" id="UZAL01029926">
    <property type="protein sequence ID" value="VDP51177.1"/>
    <property type="molecule type" value="Genomic_DNA"/>
</dbReference>
<sequence length="70" mass="7317">MVAGGSRQKTLEPGFVLLGARQQSVPVILRKLVLPGGSDPVSPSFTVKHVITELSEPGSTSSLKITDTPC</sequence>
<proteinExistence type="predicted"/>
<dbReference type="Proteomes" id="UP000269396">
    <property type="component" value="Unassembled WGS sequence"/>
</dbReference>
<organism evidence="1 2">
    <name type="scientific">Schistosoma mattheei</name>
    <dbReference type="NCBI Taxonomy" id="31246"/>
    <lineage>
        <taxon>Eukaryota</taxon>
        <taxon>Metazoa</taxon>
        <taxon>Spiralia</taxon>
        <taxon>Lophotrochozoa</taxon>
        <taxon>Platyhelminthes</taxon>
        <taxon>Trematoda</taxon>
        <taxon>Digenea</taxon>
        <taxon>Strigeidida</taxon>
        <taxon>Schistosomatoidea</taxon>
        <taxon>Schistosomatidae</taxon>
        <taxon>Schistosoma</taxon>
    </lineage>
</organism>
<reference evidence="1 2" key="1">
    <citation type="submission" date="2018-11" db="EMBL/GenBank/DDBJ databases">
        <authorList>
            <consortium name="Pathogen Informatics"/>
        </authorList>
    </citation>
    <scope>NUCLEOTIDE SEQUENCE [LARGE SCALE GENOMIC DNA]</scope>
    <source>
        <strain>Denwood</strain>
        <strain evidence="2">Zambia</strain>
    </source>
</reference>
<accession>A0A183P5S5</accession>
<gene>
    <name evidence="1" type="ORF">SMTD_LOCUS9711</name>
</gene>
<dbReference type="AlphaFoldDB" id="A0A183P5S5"/>